<evidence type="ECO:0000313" key="2">
    <source>
        <dbReference type="EMBL" id="CAG8817710.1"/>
    </source>
</evidence>
<evidence type="ECO:0000313" key="3">
    <source>
        <dbReference type="Proteomes" id="UP000789901"/>
    </source>
</evidence>
<reference evidence="2 3" key="1">
    <citation type="submission" date="2021-06" db="EMBL/GenBank/DDBJ databases">
        <authorList>
            <person name="Kallberg Y."/>
            <person name="Tangrot J."/>
            <person name="Rosling A."/>
        </authorList>
    </citation>
    <scope>NUCLEOTIDE SEQUENCE [LARGE SCALE GENOMIC DNA]</scope>
    <source>
        <strain evidence="2 3">120-4 pot B 10/14</strain>
    </source>
</reference>
<feature type="non-terminal residue" evidence="2">
    <location>
        <position position="1"/>
    </location>
</feature>
<organism evidence="2 3">
    <name type="scientific">Gigaspora margarita</name>
    <dbReference type="NCBI Taxonomy" id="4874"/>
    <lineage>
        <taxon>Eukaryota</taxon>
        <taxon>Fungi</taxon>
        <taxon>Fungi incertae sedis</taxon>
        <taxon>Mucoromycota</taxon>
        <taxon>Glomeromycotina</taxon>
        <taxon>Glomeromycetes</taxon>
        <taxon>Diversisporales</taxon>
        <taxon>Gigasporaceae</taxon>
        <taxon>Gigaspora</taxon>
    </lineage>
</organism>
<comment type="caution">
    <text evidence="2">The sequence shown here is derived from an EMBL/GenBank/DDBJ whole genome shotgun (WGS) entry which is preliminary data.</text>
</comment>
<keyword evidence="3" id="KW-1185">Reference proteome</keyword>
<sequence>RKLKTQYKLVKQSDKEKGQDKNINLVRVESSKEEEVYVTCLQPYTKNQKKVKGKQKQSESYKEEVLQKKAKIQEEKDDLFYNPWLDDNPTAYLANSCEKDKISFNINKELEKEQFRQAENLLNENVHVFTQKISKKGQTVGLGLTDLLYYEINMEDARLIARVPSKRNPCYEGTRNYF</sequence>
<proteinExistence type="predicted"/>
<gene>
    <name evidence="2" type="ORF">GMARGA_LOCUS26872</name>
</gene>
<feature type="region of interest" description="Disordered" evidence="1">
    <location>
        <begin position="1"/>
        <end position="22"/>
    </location>
</feature>
<evidence type="ECO:0000256" key="1">
    <source>
        <dbReference type="SAM" id="MobiDB-lite"/>
    </source>
</evidence>
<name>A0ABN7W5G5_GIGMA</name>
<accession>A0ABN7W5G5</accession>
<dbReference type="EMBL" id="CAJVQB010031995">
    <property type="protein sequence ID" value="CAG8817710.1"/>
    <property type="molecule type" value="Genomic_DNA"/>
</dbReference>
<feature type="compositionally biased region" description="Basic and acidic residues" evidence="1">
    <location>
        <begin position="11"/>
        <end position="20"/>
    </location>
</feature>
<protein>
    <submittedName>
        <fullName evidence="2">38423_t:CDS:1</fullName>
    </submittedName>
</protein>
<dbReference type="Proteomes" id="UP000789901">
    <property type="component" value="Unassembled WGS sequence"/>
</dbReference>